<dbReference type="InterPro" id="IPR001680">
    <property type="entry name" value="WD40_rpt"/>
</dbReference>
<keyword evidence="8" id="KW-0808">Transferase</keyword>
<keyword evidence="14" id="KW-0479">Metal-binding</keyword>
<keyword evidence="14" id="KW-0863">Zinc-finger</keyword>
<dbReference type="GO" id="GO:0005737">
    <property type="term" value="C:cytoplasm"/>
    <property type="evidence" value="ECO:0007669"/>
    <property type="project" value="UniProtKB-SubCell"/>
</dbReference>
<dbReference type="InterPro" id="IPR036322">
    <property type="entry name" value="WD40_repeat_dom_sf"/>
</dbReference>
<dbReference type="EMBL" id="CM035417">
    <property type="protein sequence ID" value="KAH7423071.1"/>
    <property type="molecule type" value="Genomic_DNA"/>
</dbReference>
<feature type="region of interest" description="Disordered" evidence="16">
    <location>
        <begin position="145"/>
        <end position="170"/>
    </location>
</feature>
<evidence type="ECO:0000256" key="3">
    <source>
        <dbReference type="ARBA" id="ARBA00004496"/>
    </source>
</evidence>
<dbReference type="SMART" id="SM00184">
    <property type="entry name" value="RING"/>
    <property type="match status" value="1"/>
</dbReference>
<dbReference type="GO" id="GO:0008270">
    <property type="term" value="F:zinc ion binding"/>
    <property type="evidence" value="ECO:0007669"/>
    <property type="project" value="UniProtKB-KW"/>
</dbReference>
<dbReference type="Pfam" id="PF23419">
    <property type="entry name" value="WD40_RFWD3"/>
    <property type="match status" value="1"/>
</dbReference>
<sequence length="876" mass="95924">MAGQRRRKRPRVLRAELSEPSSSRVVELESGTPDAVLCEDNARFSLSGLHGEVQRVLRSAEVDPSSSVSINERDDAHRDAAQTSSIQVVMEDHVHVPGTASVIALERQGHTELPAEQIVQASPSQQSQSNSPIETALQDHVEGPIEAPIDDDTRTNSPQQADLEHATEEGQADLGHATEEEQVEAPSDRNLNEVVVIESIPPTEAGTSLDASIHANFESSEQGEQVQASVHQVVNEEPFVSHQVVNEEPFVSLAAQASTSTAVEDSDNQGEGGKAAENCTNKSNSSYFILEEVQEDKTDGMNCPICMDPWTGEGMHRICCLACGHLFGRSCIRKWLQQQGKKNSKCPHCNRKARIEDIRDLYIPTLTVIDDKNQQLREELELLKSKNEQLLVQNTKLRKEQEHLQALLMANSYSPGISGSKDNFSSKRALHSSQDYSRREAYGKGSQLKHGNYIQASVMDMFNMKNVNATHSKGSPGQFELQEEFSLMGARVFDMDAHSQMLLVAQKSTAVGGAFNLNKISLLSLSDALVMPLPQNTGAVRDIRVAPPGGKLPGRLALVASLGKIISLFSLESNNVVLSYKLQSPCWSCAWDPHEPNYVFAGLQDGSLTIFDLRQTSSALISLQSLCRQPLHSLYPINYGFSLPHNINRNGFLSACSSGVCFWESSTPGLHDWRPHTVTCEDNPGICVALAYNHIANEAVVTFREKPNVHQPGSAHNHTAEAPCAEPNIVASQPNSHLSLGSHSVKASHYPLNYSNSRSSGGLQNHDIALQSTYLSNVNGGWMYGKPMFGNVSPVGMHRSSIICSLSRESSSVFPSIFAFGDEETHALMLWDVRTLSVIDCLKPHRSPILDVKGENIGDHSLLACISNSNLQVYKR</sequence>
<comment type="caution">
    <text evidence="18">The sequence shown here is derived from an EMBL/GenBank/DDBJ whole genome shotgun (WGS) entry which is preliminary data.</text>
</comment>
<keyword evidence="7" id="KW-0853">WD repeat</keyword>
<dbReference type="InterPro" id="IPR013083">
    <property type="entry name" value="Znf_RING/FYVE/PHD"/>
</dbReference>
<evidence type="ECO:0000256" key="12">
    <source>
        <dbReference type="ARBA" id="ARBA00023204"/>
    </source>
</evidence>
<dbReference type="InterPro" id="IPR001841">
    <property type="entry name" value="Znf_RING"/>
</dbReference>
<dbReference type="OrthoDB" id="5600418at2759"/>
<keyword evidence="10" id="KW-0227">DNA damage</keyword>
<dbReference type="InterPro" id="IPR037381">
    <property type="entry name" value="RFWD3"/>
</dbReference>
<feature type="region of interest" description="Disordered" evidence="16">
    <location>
        <begin position="59"/>
        <end position="79"/>
    </location>
</feature>
<organism evidence="18 19">
    <name type="scientific">Ceratopteris richardii</name>
    <name type="common">Triangle waterfern</name>
    <dbReference type="NCBI Taxonomy" id="49495"/>
    <lineage>
        <taxon>Eukaryota</taxon>
        <taxon>Viridiplantae</taxon>
        <taxon>Streptophyta</taxon>
        <taxon>Embryophyta</taxon>
        <taxon>Tracheophyta</taxon>
        <taxon>Polypodiopsida</taxon>
        <taxon>Polypodiidae</taxon>
        <taxon>Polypodiales</taxon>
        <taxon>Pteridineae</taxon>
        <taxon>Pteridaceae</taxon>
        <taxon>Parkerioideae</taxon>
        <taxon>Ceratopteris</taxon>
    </lineage>
</organism>
<dbReference type="GO" id="GO:0061630">
    <property type="term" value="F:ubiquitin protein ligase activity"/>
    <property type="evidence" value="ECO:0007669"/>
    <property type="project" value="UniProtKB-EC"/>
</dbReference>
<dbReference type="SUPFAM" id="SSF57850">
    <property type="entry name" value="RING/U-box"/>
    <property type="match status" value="1"/>
</dbReference>
<proteinExistence type="predicted"/>
<evidence type="ECO:0000256" key="6">
    <source>
        <dbReference type="ARBA" id="ARBA00022490"/>
    </source>
</evidence>
<dbReference type="CDD" id="cd16450">
    <property type="entry name" value="mRING-C3HGC3_RFWD3"/>
    <property type="match status" value="1"/>
</dbReference>
<feature type="coiled-coil region" evidence="15">
    <location>
        <begin position="366"/>
        <end position="407"/>
    </location>
</feature>
<dbReference type="PANTHER" id="PTHR16047:SF7">
    <property type="entry name" value="E3 UBIQUITIN-PROTEIN LIGASE RFWD3"/>
    <property type="match status" value="1"/>
</dbReference>
<evidence type="ECO:0000256" key="5">
    <source>
        <dbReference type="ARBA" id="ARBA00012483"/>
    </source>
</evidence>
<evidence type="ECO:0000256" key="13">
    <source>
        <dbReference type="ARBA" id="ARBA00023242"/>
    </source>
</evidence>
<evidence type="ECO:0000256" key="9">
    <source>
        <dbReference type="ARBA" id="ARBA00022737"/>
    </source>
</evidence>
<evidence type="ECO:0000256" key="11">
    <source>
        <dbReference type="ARBA" id="ARBA00022786"/>
    </source>
</evidence>
<feature type="compositionally biased region" description="Basic residues" evidence="16">
    <location>
        <begin position="1"/>
        <end position="12"/>
    </location>
</feature>
<comment type="catalytic activity">
    <reaction evidence="1">
        <text>S-ubiquitinyl-[E2 ubiquitin-conjugating enzyme]-L-cysteine + [acceptor protein]-L-lysine = [E2 ubiquitin-conjugating enzyme]-L-cysteine + N(6)-ubiquitinyl-[acceptor protein]-L-lysine.</text>
        <dbReference type="EC" id="2.3.2.27"/>
    </reaction>
</comment>
<dbReference type="AlphaFoldDB" id="A0A8T2TI84"/>
<keyword evidence="14" id="KW-0862">Zinc</keyword>
<dbReference type="OMA" id="RICCLAC"/>
<evidence type="ECO:0000256" key="4">
    <source>
        <dbReference type="ARBA" id="ARBA00004906"/>
    </source>
</evidence>
<evidence type="ECO:0000256" key="2">
    <source>
        <dbReference type="ARBA" id="ARBA00004322"/>
    </source>
</evidence>
<keyword evidence="9" id="KW-0677">Repeat</keyword>
<feature type="region of interest" description="Disordered" evidence="16">
    <location>
        <begin position="1"/>
        <end position="27"/>
    </location>
</feature>
<evidence type="ECO:0000256" key="14">
    <source>
        <dbReference type="PROSITE-ProRule" id="PRU00175"/>
    </source>
</evidence>
<reference evidence="18" key="1">
    <citation type="submission" date="2021-08" db="EMBL/GenBank/DDBJ databases">
        <title>WGS assembly of Ceratopteris richardii.</title>
        <authorList>
            <person name="Marchant D.B."/>
            <person name="Chen G."/>
            <person name="Jenkins J."/>
            <person name="Shu S."/>
            <person name="Leebens-Mack J."/>
            <person name="Grimwood J."/>
            <person name="Schmutz J."/>
            <person name="Soltis P."/>
            <person name="Soltis D."/>
            <person name="Chen Z.-H."/>
        </authorList>
    </citation>
    <scope>NUCLEOTIDE SEQUENCE</scope>
    <source>
        <strain evidence="18">Whitten #5841</strain>
        <tissue evidence="18">Leaf</tissue>
    </source>
</reference>
<dbReference type="Gene3D" id="3.30.40.10">
    <property type="entry name" value="Zinc/RING finger domain, C3HC4 (zinc finger)"/>
    <property type="match status" value="1"/>
</dbReference>
<name>A0A8T2TI84_CERRI</name>
<dbReference type="PROSITE" id="PS50089">
    <property type="entry name" value="ZF_RING_2"/>
    <property type="match status" value="1"/>
</dbReference>
<dbReference type="GO" id="GO:0036297">
    <property type="term" value="P:interstrand cross-link repair"/>
    <property type="evidence" value="ECO:0007669"/>
    <property type="project" value="InterPro"/>
</dbReference>
<keyword evidence="11" id="KW-0833">Ubl conjugation pathway</keyword>
<dbReference type="GO" id="GO:0005634">
    <property type="term" value="C:nucleus"/>
    <property type="evidence" value="ECO:0007669"/>
    <property type="project" value="InterPro"/>
</dbReference>
<evidence type="ECO:0000256" key="10">
    <source>
        <dbReference type="ARBA" id="ARBA00022763"/>
    </source>
</evidence>
<keyword evidence="13" id="KW-0539">Nucleus</keyword>
<comment type="subcellular location">
    <subcellularLocation>
        <location evidence="3">Cytoplasm</location>
    </subcellularLocation>
    <subcellularLocation>
        <location evidence="2">Nucleus</location>
        <location evidence="2">PML body</location>
    </subcellularLocation>
</comment>
<keyword evidence="19" id="KW-1185">Reference proteome</keyword>
<keyword evidence="12" id="KW-0234">DNA repair</keyword>
<evidence type="ECO:0000256" key="7">
    <source>
        <dbReference type="ARBA" id="ARBA00022574"/>
    </source>
</evidence>
<dbReference type="InterPro" id="IPR056527">
    <property type="entry name" value="WD40_RFWD3"/>
</dbReference>
<dbReference type="Pfam" id="PF13639">
    <property type="entry name" value="zf-RING_2"/>
    <property type="match status" value="1"/>
</dbReference>
<evidence type="ECO:0000256" key="8">
    <source>
        <dbReference type="ARBA" id="ARBA00022679"/>
    </source>
</evidence>
<evidence type="ECO:0000259" key="17">
    <source>
        <dbReference type="PROSITE" id="PS50089"/>
    </source>
</evidence>
<keyword evidence="15" id="KW-0175">Coiled coil</keyword>
<dbReference type="Proteomes" id="UP000825935">
    <property type="component" value="Chromosome 12"/>
</dbReference>
<evidence type="ECO:0000256" key="16">
    <source>
        <dbReference type="SAM" id="MobiDB-lite"/>
    </source>
</evidence>
<evidence type="ECO:0000313" key="19">
    <source>
        <dbReference type="Proteomes" id="UP000825935"/>
    </source>
</evidence>
<dbReference type="SUPFAM" id="SSF50978">
    <property type="entry name" value="WD40 repeat-like"/>
    <property type="match status" value="1"/>
</dbReference>
<comment type="pathway">
    <text evidence="4">Protein modification; protein ubiquitination.</text>
</comment>
<accession>A0A8T2TI84</accession>
<evidence type="ECO:0000256" key="15">
    <source>
        <dbReference type="SAM" id="Coils"/>
    </source>
</evidence>
<feature type="domain" description="RING-type" evidence="17">
    <location>
        <begin position="303"/>
        <end position="350"/>
    </location>
</feature>
<evidence type="ECO:0000313" key="18">
    <source>
        <dbReference type="EMBL" id="KAH7423071.1"/>
    </source>
</evidence>
<dbReference type="GO" id="GO:0016567">
    <property type="term" value="P:protein ubiquitination"/>
    <property type="evidence" value="ECO:0007669"/>
    <property type="project" value="InterPro"/>
</dbReference>
<dbReference type="InterPro" id="IPR015943">
    <property type="entry name" value="WD40/YVTN_repeat-like_dom_sf"/>
</dbReference>
<dbReference type="SMART" id="SM00320">
    <property type="entry name" value="WD40"/>
    <property type="match status" value="3"/>
</dbReference>
<dbReference type="EC" id="2.3.2.27" evidence="5"/>
<gene>
    <name evidence="18" type="ORF">KP509_12G038200</name>
</gene>
<dbReference type="PANTHER" id="PTHR16047">
    <property type="entry name" value="RFWD3 PROTEIN"/>
    <property type="match status" value="1"/>
</dbReference>
<dbReference type="Gene3D" id="2.130.10.10">
    <property type="entry name" value="YVTN repeat-like/Quinoprotein amine dehydrogenase"/>
    <property type="match status" value="1"/>
</dbReference>
<evidence type="ECO:0000256" key="1">
    <source>
        <dbReference type="ARBA" id="ARBA00000900"/>
    </source>
</evidence>
<protein>
    <recommendedName>
        <fullName evidence="5">RING-type E3 ubiquitin transferase</fullName>
        <ecNumber evidence="5">2.3.2.27</ecNumber>
    </recommendedName>
</protein>
<keyword evidence="6" id="KW-0963">Cytoplasm</keyword>